<comment type="caution">
    <text evidence="2">The sequence shown here is derived from an EMBL/GenBank/DDBJ whole genome shotgun (WGS) entry which is preliminary data.</text>
</comment>
<proteinExistence type="predicted"/>
<keyword evidence="1" id="KW-0175">Coiled coil</keyword>
<dbReference type="EMBL" id="CABPRV010000007">
    <property type="protein sequence ID" value="VVE22701.1"/>
    <property type="molecule type" value="Genomic_DNA"/>
</dbReference>
<keyword evidence="3" id="KW-1185">Reference proteome</keyword>
<evidence type="ECO:0000256" key="1">
    <source>
        <dbReference type="SAM" id="Coils"/>
    </source>
</evidence>
<organism evidence="2 3">
    <name type="scientific">Pandoraea capi</name>
    <dbReference type="NCBI Taxonomy" id="2508286"/>
    <lineage>
        <taxon>Bacteria</taxon>
        <taxon>Pseudomonadati</taxon>
        <taxon>Pseudomonadota</taxon>
        <taxon>Betaproteobacteria</taxon>
        <taxon>Burkholderiales</taxon>
        <taxon>Burkholderiaceae</taxon>
        <taxon>Pandoraea</taxon>
    </lineage>
</organism>
<sequence>MYVIDYALTPIETIDGPAPAGLVVSGETLTQLREQASQRVRWMEEARAERDAARASLDQARRDIDEQRLAWQEAAKAQAQAQADTLAEAARQAAVAQAVEWLVDEATMEREIVRSLERRVADAVTVAVSNFVDKLDAGERFAHRVGQMLPGLVREGALVMRVPPAHHSAIANALRDADIVLPCSPDATLTGHQARIESEWVTVCLDLDADLEAVIDRLRVGPSLEVAYG</sequence>
<evidence type="ECO:0000313" key="3">
    <source>
        <dbReference type="Proteomes" id="UP000366065"/>
    </source>
</evidence>
<protein>
    <submittedName>
        <fullName evidence="2">Type III secretion system apparatus protein</fullName>
    </submittedName>
</protein>
<feature type="coiled-coil region" evidence="1">
    <location>
        <begin position="43"/>
        <end position="70"/>
    </location>
</feature>
<name>A0ABY6W3N6_9BURK</name>
<dbReference type="RefSeq" id="WP_150722071.1">
    <property type="nucleotide sequence ID" value="NZ_CABPRV010000007.1"/>
</dbReference>
<gene>
    <name evidence="2" type="ORF">PCA20602_03226</name>
</gene>
<evidence type="ECO:0000313" key="2">
    <source>
        <dbReference type="EMBL" id="VVE22701.1"/>
    </source>
</evidence>
<reference evidence="2 3" key="1">
    <citation type="submission" date="2019-08" db="EMBL/GenBank/DDBJ databases">
        <authorList>
            <person name="Peeters C."/>
        </authorList>
    </citation>
    <scope>NUCLEOTIDE SEQUENCE [LARGE SCALE GENOMIC DNA]</scope>
    <source>
        <strain evidence="2 3">LMG 20602</strain>
    </source>
</reference>
<accession>A0ABY6W3N6</accession>
<dbReference type="Proteomes" id="UP000366065">
    <property type="component" value="Unassembled WGS sequence"/>
</dbReference>